<keyword evidence="3" id="KW-1185">Reference proteome</keyword>
<reference evidence="3" key="1">
    <citation type="submission" date="2005-08" db="EMBL/GenBank/DDBJ databases">
        <title>Complete sequence of chromosome 1 of Nitrosospira multiformis ATCC 25196.</title>
        <authorList>
            <person name="Copeland A."/>
            <person name="Lucas S."/>
            <person name="Lapidus A."/>
            <person name="Barry K."/>
            <person name="Detter J.C."/>
            <person name="Glavina T."/>
            <person name="Hammon N."/>
            <person name="Israni S."/>
            <person name="Pitluck S."/>
            <person name="Chain P."/>
            <person name="Malfatti S."/>
            <person name="Shin M."/>
            <person name="Vergez L."/>
            <person name="Schmutz J."/>
            <person name="Larimer F."/>
            <person name="Land M."/>
            <person name="Hauser L."/>
            <person name="Kyrpides N."/>
            <person name="Lykidis A."/>
            <person name="Richardson P."/>
        </authorList>
    </citation>
    <scope>NUCLEOTIDE SEQUENCE [LARGE SCALE GENOMIC DNA]</scope>
    <source>
        <strain evidence="3">ATCC 25196 / NCIMB 11849 / C 71</strain>
    </source>
</reference>
<dbReference type="KEGG" id="nmu:Nmul_A2440"/>
<name>Q2Y692_NITMU</name>
<reference evidence="1 3" key="3">
    <citation type="journal article" date="2008" name="Appl. Environ. Microbiol.">
        <title>Complete genome sequence of Nitrosospira multiformis, an ammonia-oxidizing bacterium from the soil environment.</title>
        <authorList>
            <person name="Norton J.M."/>
            <person name="Klotz M.G."/>
            <person name="Stein L.Y."/>
            <person name="Arp D.J."/>
            <person name="Bottomley P.J."/>
            <person name="Chain P.S."/>
            <person name="Hauser L.J."/>
            <person name="Land M.L."/>
            <person name="Larimer F.W."/>
            <person name="Shin M.W."/>
            <person name="Starkenburg S.R."/>
        </authorList>
    </citation>
    <scope>NUCLEOTIDE SEQUENCE [LARGE SCALE GENOMIC DNA]</scope>
    <source>
        <strain evidence="1">ATCC 25196</strain>
        <strain evidence="3">ATCC 25196 / NCIMB 11849 / C 71</strain>
    </source>
</reference>
<dbReference type="EMBL" id="FNVK01000014">
    <property type="protein sequence ID" value="SEF90666.1"/>
    <property type="molecule type" value="Genomic_DNA"/>
</dbReference>
<sequence>MVNYIHSVRTVLTLLIFAIIVSIGLGTTGSAHAVPDEAIGKIGKALNQINKATRIEILKRNDYKLKAREPHYSEQAASLAQQYRETAELVARQGGDTQALLAAAAYFEGESQLISRVGPLDRFLPNDSASVKHNHSSAK</sequence>
<proteinExistence type="predicted"/>
<dbReference type="AlphaFoldDB" id="Q2Y692"/>
<reference evidence="2 4" key="4">
    <citation type="submission" date="2016-10" db="EMBL/GenBank/DDBJ databases">
        <authorList>
            <person name="de Groot N.N."/>
        </authorList>
    </citation>
    <scope>NUCLEOTIDE SEQUENCE [LARGE SCALE GENOMIC DNA]</scope>
    <source>
        <strain evidence="2 4">Nl13</strain>
    </source>
</reference>
<dbReference type="RefSeq" id="WP_011381730.1">
    <property type="nucleotide sequence ID" value="NC_007614.1"/>
</dbReference>
<accession>Q2Y692</accession>
<dbReference type="Proteomes" id="UP000002718">
    <property type="component" value="Chromosome"/>
</dbReference>
<organism evidence="1 3">
    <name type="scientific">Nitrosospira multiformis (strain ATCC 25196 / NCIMB 11849 / C 71)</name>
    <dbReference type="NCBI Taxonomy" id="323848"/>
    <lineage>
        <taxon>Bacteria</taxon>
        <taxon>Pseudomonadati</taxon>
        <taxon>Pseudomonadota</taxon>
        <taxon>Betaproteobacteria</taxon>
        <taxon>Nitrosomonadales</taxon>
        <taxon>Nitrosomonadaceae</taxon>
        <taxon>Nitrosospira</taxon>
    </lineage>
</organism>
<dbReference type="OrthoDB" id="8566525at2"/>
<dbReference type="Proteomes" id="UP000236751">
    <property type="component" value="Unassembled WGS sequence"/>
</dbReference>
<dbReference type="HOGENOM" id="CLU_1843012_0_0_4"/>
<protein>
    <submittedName>
        <fullName evidence="1">Uncharacterized protein</fullName>
    </submittedName>
</protein>
<evidence type="ECO:0000313" key="1">
    <source>
        <dbReference type="EMBL" id="ABB75729.1"/>
    </source>
</evidence>
<dbReference type="eggNOG" id="ENOG5031660">
    <property type="taxonomic scope" value="Bacteria"/>
</dbReference>
<evidence type="ECO:0000313" key="4">
    <source>
        <dbReference type="Proteomes" id="UP000236751"/>
    </source>
</evidence>
<reference evidence="1" key="2">
    <citation type="submission" date="2005-08" db="EMBL/GenBank/DDBJ databases">
        <title>Complete sequence of Chromosome 1 of Nitrosospira multiformis ATCC 25196.</title>
        <authorList>
            <consortium name="US DOE Joint Genome Institute"/>
            <person name="Copeland A."/>
            <person name="Lucas S."/>
            <person name="Lapidus A."/>
            <person name="Barry K."/>
            <person name="Detter J.C."/>
            <person name="Glavina T."/>
            <person name="Hammon N."/>
            <person name="Israni S."/>
            <person name="Pitluck S."/>
            <person name="Chain P."/>
            <person name="Malfatti S."/>
            <person name="Shin M."/>
            <person name="Vergez L."/>
            <person name="Schmutz J."/>
            <person name="Larimer F."/>
            <person name="Land M."/>
            <person name="Hauser L."/>
            <person name="Kyrpides N."/>
            <person name="Lykidis A."/>
            <person name="Richardson P."/>
        </authorList>
    </citation>
    <scope>NUCLEOTIDE SEQUENCE</scope>
    <source>
        <strain evidence="1">ATCC 25196</strain>
    </source>
</reference>
<evidence type="ECO:0000313" key="3">
    <source>
        <dbReference type="Proteomes" id="UP000002718"/>
    </source>
</evidence>
<gene>
    <name evidence="1" type="ordered locus">Nmul_A2440</name>
    <name evidence="2" type="ORF">SAMN05216403_11437</name>
</gene>
<dbReference type="EMBL" id="CP000103">
    <property type="protein sequence ID" value="ABB75729.1"/>
    <property type="molecule type" value="Genomic_DNA"/>
</dbReference>
<evidence type="ECO:0000313" key="2">
    <source>
        <dbReference type="EMBL" id="SEF90666.1"/>
    </source>
</evidence>